<dbReference type="InterPro" id="IPR002932">
    <property type="entry name" value="Glu_synthdom"/>
</dbReference>
<gene>
    <name evidence="3" type="ORF">UFOPK3674_00502</name>
</gene>
<evidence type="ECO:0000259" key="2">
    <source>
        <dbReference type="Pfam" id="PF01645"/>
    </source>
</evidence>
<dbReference type="PANTHER" id="PTHR43819:SF1">
    <property type="entry name" value="ARCHAEAL-TYPE GLUTAMATE SYNTHASE [NADPH]"/>
    <property type="match status" value="1"/>
</dbReference>
<dbReference type="PANTHER" id="PTHR43819">
    <property type="entry name" value="ARCHAEAL-TYPE GLUTAMATE SYNTHASE [NADPH]"/>
    <property type="match status" value="1"/>
</dbReference>
<dbReference type="Pfam" id="PF01645">
    <property type="entry name" value="Glu_synthase"/>
    <property type="match status" value="1"/>
</dbReference>
<dbReference type="Gene3D" id="3.20.20.70">
    <property type="entry name" value="Aldolase class I"/>
    <property type="match status" value="1"/>
</dbReference>
<accession>A0A6J7HGU3</accession>
<feature type="domain" description="Glutamate synthase" evidence="2">
    <location>
        <begin position="147"/>
        <end position="463"/>
    </location>
</feature>
<sequence>MSDRADSRRRGLAVAGAALAGVVAYDLTQRRHAILRNFPIVGHLRYLLESVGPEVRQYIVTSNNEERPFSRDDRAWIYTSSKGRRNTFGFGTDNEMEAVEGYTIVKHAAQPMPGPADGTMGSAPDFALPGPKILGGAHGRRHAFRPASAVNISGMSFGALSGAAITALNRGALAAGCWHNTGEGGLSTHHLQGADVVFQIGTGYFGCRDEHGAFNLEALRERVTEGPVRAIEIKLSQGAKPGLGGMLPGAKVSAEIARVRGVPAGVDCVSPNAHSAFHTVDELIEFIELLASETGLPVGIKSAVGEQTFWDTLTERMVATGGGPDFVTIDGGEGGTGAAPLAFTDHVALPFKLGFARVYGTFARAELQEDVVFIGSGKLGLPINALSAFALGADQINVGREAMLSIGCIQAQRCHTDHCPTGVATQNPWLTRGLDPDVKAVRTTSYVRALRGELGRLARACGVAHPAFMHPDQIELIGQGFRHITLTEAFAYEADWREVPAGRRAEINALT</sequence>
<dbReference type="SUPFAM" id="SSF51395">
    <property type="entry name" value="FMN-linked oxidoreductases"/>
    <property type="match status" value="1"/>
</dbReference>
<dbReference type="GO" id="GO:0006537">
    <property type="term" value="P:glutamate biosynthetic process"/>
    <property type="evidence" value="ECO:0007669"/>
    <property type="project" value="InterPro"/>
</dbReference>
<evidence type="ECO:0000313" key="3">
    <source>
        <dbReference type="EMBL" id="CAB4920227.1"/>
    </source>
</evidence>
<dbReference type="EMBL" id="CAFBMX010000002">
    <property type="protein sequence ID" value="CAB4920227.1"/>
    <property type="molecule type" value="Genomic_DNA"/>
</dbReference>
<proteinExistence type="inferred from homology"/>
<evidence type="ECO:0000256" key="1">
    <source>
        <dbReference type="ARBA" id="ARBA00009716"/>
    </source>
</evidence>
<dbReference type="PIRSF" id="PIRSF006429">
    <property type="entry name" value="GOGAT_lg_2"/>
    <property type="match status" value="1"/>
</dbReference>
<dbReference type="InterPro" id="IPR013785">
    <property type="entry name" value="Aldolase_TIM"/>
</dbReference>
<name>A0A6J7HGU3_9ZZZZ</name>
<dbReference type="InterPro" id="IPR024188">
    <property type="entry name" value="GltB"/>
</dbReference>
<dbReference type="CDD" id="cd02808">
    <property type="entry name" value="GltS_FMN"/>
    <property type="match status" value="1"/>
</dbReference>
<protein>
    <submittedName>
        <fullName evidence="3">Unannotated protein</fullName>
    </submittedName>
</protein>
<organism evidence="3">
    <name type="scientific">freshwater metagenome</name>
    <dbReference type="NCBI Taxonomy" id="449393"/>
    <lineage>
        <taxon>unclassified sequences</taxon>
        <taxon>metagenomes</taxon>
        <taxon>ecological metagenomes</taxon>
    </lineage>
</organism>
<comment type="similarity">
    <text evidence="1">Belongs to the glutamate synthase family.</text>
</comment>
<reference evidence="3" key="1">
    <citation type="submission" date="2020-05" db="EMBL/GenBank/DDBJ databases">
        <authorList>
            <person name="Chiriac C."/>
            <person name="Salcher M."/>
            <person name="Ghai R."/>
            <person name="Kavagutti S V."/>
        </authorList>
    </citation>
    <scope>NUCLEOTIDE SEQUENCE</scope>
</reference>
<dbReference type="AlphaFoldDB" id="A0A6J7HGU3"/>
<dbReference type="GO" id="GO:0015930">
    <property type="term" value="F:glutamate synthase activity"/>
    <property type="evidence" value="ECO:0007669"/>
    <property type="project" value="InterPro"/>
</dbReference>